<gene>
    <name evidence="3" type="ORF">GMARGA_LOCUS12862</name>
</gene>
<feature type="region of interest" description="Disordered" evidence="2">
    <location>
        <begin position="1"/>
        <end position="22"/>
    </location>
</feature>
<evidence type="ECO:0000256" key="1">
    <source>
        <dbReference type="SAM" id="Coils"/>
    </source>
</evidence>
<keyword evidence="1" id="KW-0175">Coiled coil</keyword>
<sequence>MRKRHATENENTHDNCTLEISQNTSNIDKDLLEKLLPADGLIIEQLPQLIDENNKNEEQNEQSMNQYSKLIENEFVSQTFVPSLPPRQNEDTRSFTS</sequence>
<comment type="caution">
    <text evidence="3">The sequence shown here is derived from an EMBL/GenBank/DDBJ whole genome shotgun (WGS) entry which is preliminary data.</text>
</comment>
<feature type="coiled-coil region" evidence="1">
    <location>
        <begin position="46"/>
        <end position="73"/>
    </location>
</feature>
<organism evidence="3 4">
    <name type="scientific">Gigaspora margarita</name>
    <dbReference type="NCBI Taxonomy" id="4874"/>
    <lineage>
        <taxon>Eukaryota</taxon>
        <taxon>Fungi</taxon>
        <taxon>Fungi incertae sedis</taxon>
        <taxon>Mucoromycota</taxon>
        <taxon>Glomeromycotina</taxon>
        <taxon>Glomeromycetes</taxon>
        <taxon>Diversisporales</taxon>
        <taxon>Gigasporaceae</taxon>
        <taxon>Gigaspora</taxon>
    </lineage>
</organism>
<protein>
    <submittedName>
        <fullName evidence="3">20762_t:CDS:1</fullName>
    </submittedName>
</protein>
<keyword evidence="4" id="KW-1185">Reference proteome</keyword>
<reference evidence="3 4" key="1">
    <citation type="submission" date="2021-06" db="EMBL/GenBank/DDBJ databases">
        <authorList>
            <person name="Kallberg Y."/>
            <person name="Tangrot J."/>
            <person name="Rosling A."/>
        </authorList>
    </citation>
    <scope>NUCLEOTIDE SEQUENCE [LARGE SCALE GENOMIC DNA]</scope>
    <source>
        <strain evidence="3 4">120-4 pot B 10/14</strain>
    </source>
</reference>
<feature type="compositionally biased region" description="Basic and acidic residues" evidence="2">
    <location>
        <begin position="1"/>
        <end position="13"/>
    </location>
</feature>
<evidence type="ECO:0000313" key="3">
    <source>
        <dbReference type="EMBL" id="CAG8712620.1"/>
    </source>
</evidence>
<proteinExistence type="predicted"/>
<name>A0ABN7V0C6_GIGMA</name>
<evidence type="ECO:0000256" key="2">
    <source>
        <dbReference type="SAM" id="MobiDB-lite"/>
    </source>
</evidence>
<evidence type="ECO:0000313" key="4">
    <source>
        <dbReference type="Proteomes" id="UP000789901"/>
    </source>
</evidence>
<dbReference type="EMBL" id="CAJVQB010008006">
    <property type="protein sequence ID" value="CAG8712620.1"/>
    <property type="molecule type" value="Genomic_DNA"/>
</dbReference>
<accession>A0ABN7V0C6</accession>
<dbReference type="Proteomes" id="UP000789901">
    <property type="component" value="Unassembled WGS sequence"/>
</dbReference>